<keyword evidence="3" id="KW-1185">Reference proteome</keyword>
<dbReference type="EMBL" id="VSRR010006948">
    <property type="protein sequence ID" value="MPC45901.1"/>
    <property type="molecule type" value="Genomic_DNA"/>
</dbReference>
<evidence type="ECO:0000313" key="3">
    <source>
        <dbReference type="Proteomes" id="UP000324222"/>
    </source>
</evidence>
<evidence type="ECO:0000313" key="2">
    <source>
        <dbReference type="EMBL" id="MPC45901.1"/>
    </source>
</evidence>
<organism evidence="2 3">
    <name type="scientific">Portunus trituberculatus</name>
    <name type="common">Swimming crab</name>
    <name type="synonym">Neptunus trituberculatus</name>
    <dbReference type="NCBI Taxonomy" id="210409"/>
    <lineage>
        <taxon>Eukaryota</taxon>
        <taxon>Metazoa</taxon>
        <taxon>Ecdysozoa</taxon>
        <taxon>Arthropoda</taxon>
        <taxon>Crustacea</taxon>
        <taxon>Multicrustacea</taxon>
        <taxon>Malacostraca</taxon>
        <taxon>Eumalacostraca</taxon>
        <taxon>Eucarida</taxon>
        <taxon>Decapoda</taxon>
        <taxon>Pleocyemata</taxon>
        <taxon>Brachyura</taxon>
        <taxon>Eubrachyura</taxon>
        <taxon>Portunoidea</taxon>
        <taxon>Portunidae</taxon>
        <taxon>Portuninae</taxon>
        <taxon>Portunus</taxon>
    </lineage>
</organism>
<feature type="compositionally biased region" description="Acidic residues" evidence="1">
    <location>
        <begin position="1"/>
        <end position="24"/>
    </location>
</feature>
<dbReference type="Proteomes" id="UP000324222">
    <property type="component" value="Unassembled WGS sequence"/>
</dbReference>
<feature type="region of interest" description="Disordered" evidence="1">
    <location>
        <begin position="1"/>
        <end position="27"/>
    </location>
</feature>
<proteinExistence type="predicted"/>
<name>A0A5B7FF61_PORTR</name>
<evidence type="ECO:0000256" key="1">
    <source>
        <dbReference type="SAM" id="MobiDB-lite"/>
    </source>
</evidence>
<protein>
    <submittedName>
        <fullName evidence="2">Uncharacterized protein</fullName>
    </submittedName>
</protein>
<gene>
    <name evidence="2" type="ORF">E2C01_039607</name>
</gene>
<accession>A0A5B7FF61</accession>
<reference evidence="2 3" key="1">
    <citation type="submission" date="2019-05" db="EMBL/GenBank/DDBJ databases">
        <title>Another draft genome of Portunus trituberculatus and its Hox gene families provides insights of decapod evolution.</title>
        <authorList>
            <person name="Jeong J.-H."/>
            <person name="Song I."/>
            <person name="Kim S."/>
            <person name="Choi T."/>
            <person name="Kim D."/>
            <person name="Ryu S."/>
            <person name="Kim W."/>
        </authorList>
    </citation>
    <scope>NUCLEOTIDE SEQUENCE [LARGE SCALE GENOMIC DNA]</scope>
    <source>
        <tissue evidence="2">Muscle</tissue>
    </source>
</reference>
<dbReference type="AlphaFoldDB" id="A0A5B7FF61"/>
<comment type="caution">
    <text evidence="2">The sequence shown here is derived from an EMBL/GenBank/DDBJ whole genome shotgun (WGS) entry which is preliminary data.</text>
</comment>
<sequence length="72" mass="7834">MNEISDDGGGDGDGDGDGDDDGDDGDKGLDYRSALLSRLFRGFSSVSLVNKSISDQRVRTVHMVNFNIFNYQ</sequence>